<keyword evidence="3" id="KW-1185">Reference proteome</keyword>
<feature type="compositionally biased region" description="Basic and acidic residues" evidence="1">
    <location>
        <begin position="1"/>
        <end position="26"/>
    </location>
</feature>
<evidence type="ECO:0000313" key="2">
    <source>
        <dbReference type="EMBL" id="KIH65261.1"/>
    </source>
</evidence>
<protein>
    <submittedName>
        <fullName evidence="2">Uncharacterized protein</fullName>
    </submittedName>
</protein>
<feature type="region of interest" description="Disordered" evidence="1">
    <location>
        <begin position="1"/>
        <end position="28"/>
    </location>
</feature>
<gene>
    <name evidence="2" type="ORF">ANCDUO_04418</name>
</gene>
<dbReference type="AlphaFoldDB" id="A0A0C2H723"/>
<organism evidence="2 3">
    <name type="scientific">Ancylostoma duodenale</name>
    <dbReference type="NCBI Taxonomy" id="51022"/>
    <lineage>
        <taxon>Eukaryota</taxon>
        <taxon>Metazoa</taxon>
        <taxon>Ecdysozoa</taxon>
        <taxon>Nematoda</taxon>
        <taxon>Chromadorea</taxon>
        <taxon>Rhabditida</taxon>
        <taxon>Rhabditina</taxon>
        <taxon>Rhabditomorpha</taxon>
        <taxon>Strongyloidea</taxon>
        <taxon>Ancylostomatidae</taxon>
        <taxon>Ancylostomatinae</taxon>
        <taxon>Ancylostoma</taxon>
    </lineage>
</organism>
<evidence type="ECO:0000256" key="1">
    <source>
        <dbReference type="SAM" id="MobiDB-lite"/>
    </source>
</evidence>
<dbReference type="Proteomes" id="UP000054047">
    <property type="component" value="Unassembled WGS sequence"/>
</dbReference>
<accession>A0A0C2H723</accession>
<dbReference type="EMBL" id="KN727633">
    <property type="protein sequence ID" value="KIH65261.1"/>
    <property type="molecule type" value="Genomic_DNA"/>
</dbReference>
<reference evidence="2 3" key="1">
    <citation type="submission" date="2013-12" db="EMBL/GenBank/DDBJ databases">
        <title>Draft genome of the parsitic nematode Ancylostoma duodenale.</title>
        <authorList>
            <person name="Mitreva M."/>
        </authorList>
    </citation>
    <scope>NUCLEOTIDE SEQUENCE [LARGE SCALE GENOMIC DNA]</scope>
    <source>
        <strain evidence="2 3">Zhejiang</strain>
    </source>
</reference>
<sequence>MKKREAEERTKEGIDEPGPVRDDGRNLMRTKQYPLASALSEDFGGFLGSGSRRQLFSQAAPGTSRRGWSRAERRASFAVERDLPCPCRPENQSSMSLNRNSVQKVQLNNEELQKLLNKLSSDERKELTDTLKQCTTEA</sequence>
<evidence type="ECO:0000313" key="3">
    <source>
        <dbReference type="Proteomes" id="UP000054047"/>
    </source>
</evidence>
<proteinExistence type="predicted"/>
<name>A0A0C2H723_9BILA</name>